<evidence type="ECO:0000313" key="1">
    <source>
        <dbReference type="EMBL" id="KAJ0228567.1"/>
    </source>
</evidence>
<organism evidence="1 2">
    <name type="scientific">Lactuca sativa</name>
    <name type="common">Garden lettuce</name>
    <dbReference type="NCBI Taxonomy" id="4236"/>
    <lineage>
        <taxon>Eukaryota</taxon>
        <taxon>Viridiplantae</taxon>
        <taxon>Streptophyta</taxon>
        <taxon>Embryophyta</taxon>
        <taxon>Tracheophyta</taxon>
        <taxon>Spermatophyta</taxon>
        <taxon>Magnoliopsida</taxon>
        <taxon>eudicotyledons</taxon>
        <taxon>Gunneridae</taxon>
        <taxon>Pentapetalae</taxon>
        <taxon>asterids</taxon>
        <taxon>campanulids</taxon>
        <taxon>Asterales</taxon>
        <taxon>Asteraceae</taxon>
        <taxon>Cichorioideae</taxon>
        <taxon>Cichorieae</taxon>
        <taxon>Lactucinae</taxon>
        <taxon>Lactuca</taxon>
    </lineage>
</organism>
<accession>A0A9R1WTF2</accession>
<name>A0A9R1WTF2_LACSA</name>
<proteinExistence type="predicted"/>
<keyword evidence="2" id="KW-1185">Reference proteome</keyword>
<gene>
    <name evidence="1" type="ORF">LSAT_V11C100044140</name>
</gene>
<dbReference type="Proteomes" id="UP000235145">
    <property type="component" value="Unassembled WGS sequence"/>
</dbReference>
<comment type="caution">
    <text evidence="1">The sequence shown here is derived from an EMBL/GenBank/DDBJ whole genome shotgun (WGS) entry which is preliminary data.</text>
</comment>
<dbReference type="AlphaFoldDB" id="A0A9R1WTF2"/>
<evidence type="ECO:0000313" key="2">
    <source>
        <dbReference type="Proteomes" id="UP000235145"/>
    </source>
</evidence>
<dbReference type="EMBL" id="NBSK02000001">
    <property type="protein sequence ID" value="KAJ0228567.1"/>
    <property type="molecule type" value="Genomic_DNA"/>
</dbReference>
<reference evidence="1 2" key="1">
    <citation type="journal article" date="2017" name="Nat. Commun.">
        <title>Genome assembly with in vitro proximity ligation data and whole-genome triplication in lettuce.</title>
        <authorList>
            <person name="Reyes-Chin-Wo S."/>
            <person name="Wang Z."/>
            <person name="Yang X."/>
            <person name="Kozik A."/>
            <person name="Arikit S."/>
            <person name="Song C."/>
            <person name="Xia L."/>
            <person name="Froenicke L."/>
            <person name="Lavelle D.O."/>
            <person name="Truco M.J."/>
            <person name="Xia R."/>
            <person name="Zhu S."/>
            <person name="Xu C."/>
            <person name="Xu H."/>
            <person name="Xu X."/>
            <person name="Cox K."/>
            <person name="Korf I."/>
            <person name="Meyers B.C."/>
            <person name="Michelmore R.W."/>
        </authorList>
    </citation>
    <scope>NUCLEOTIDE SEQUENCE [LARGE SCALE GENOMIC DNA]</scope>
    <source>
        <strain evidence="2">cv. Salinas</strain>
        <tissue evidence="1">Seedlings</tissue>
    </source>
</reference>
<sequence>MVKWQIRADMDEIDLNAAYGAYLAVFSIKLHYSGSSRSFLSLDCVEEGKLLYYHFKKPFSNLDIGLYALASDRDIHHLSTFIGNHKLIDVYTKHGKIMLHTHFVSPNPNKNRIQ</sequence>
<protein>
    <submittedName>
        <fullName evidence="1">Uncharacterized protein</fullName>
    </submittedName>
</protein>